<keyword evidence="1" id="KW-0812">Transmembrane</keyword>
<organism evidence="2 3">
    <name type="scientific">Moraxella nasicaprae</name>
    <dbReference type="NCBI Taxonomy" id="2904122"/>
    <lineage>
        <taxon>Bacteria</taxon>
        <taxon>Pseudomonadati</taxon>
        <taxon>Pseudomonadota</taxon>
        <taxon>Gammaproteobacteria</taxon>
        <taxon>Moraxellales</taxon>
        <taxon>Moraxellaceae</taxon>
        <taxon>Moraxella</taxon>
    </lineage>
</organism>
<dbReference type="Proteomes" id="UP001063782">
    <property type="component" value="Chromosome"/>
</dbReference>
<evidence type="ECO:0000313" key="3">
    <source>
        <dbReference type="Proteomes" id="UP001063782"/>
    </source>
</evidence>
<protein>
    <recommendedName>
        <fullName evidence="4">EF-hand domain-containing protein</fullName>
    </recommendedName>
</protein>
<proteinExistence type="predicted"/>
<reference evidence="2" key="1">
    <citation type="submission" date="2021-12" db="EMBL/GenBank/DDBJ databases">
        <title>taxonomy of Moraxella sp. ZY201224.</title>
        <authorList>
            <person name="Li F."/>
        </authorList>
    </citation>
    <scope>NUCLEOTIDE SEQUENCE</scope>
    <source>
        <strain evidence="2">ZY201224</strain>
    </source>
</reference>
<dbReference type="EMBL" id="CP089977">
    <property type="protein sequence ID" value="UXZ04099.1"/>
    <property type="molecule type" value="Genomic_DNA"/>
</dbReference>
<keyword evidence="3" id="KW-1185">Reference proteome</keyword>
<keyword evidence="1" id="KW-0472">Membrane</keyword>
<accession>A0ABY6F230</accession>
<keyword evidence="1" id="KW-1133">Transmembrane helix</keyword>
<name>A0ABY6F230_9GAMM</name>
<evidence type="ECO:0000313" key="2">
    <source>
        <dbReference type="EMBL" id="UXZ04099.1"/>
    </source>
</evidence>
<evidence type="ECO:0000256" key="1">
    <source>
        <dbReference type="SAM" id="Phobius"/>
    </source>
</evidence>
<dbReference type="RefSeq" id="WP_263075580.1">
    <property type="nucleotide sequence ID" value="NZ_CP089977.1"/>
</dbReference>
<feature type="transmembrane region" description="Helical" evidence="1">
    <location>
        <begin position="63"/>
        <end position="86"/>
    </location>
</feature>
<evidence type="ECO:0008006" key="4">
    <source>
        <dbReference type="Google" id="ProtNLM"/>
    </source>
</evidence>
<sequence length="94" mass="10118">MCYLLLVAAAKATDGYLYAVLQNYDVDGDGSFDGHEINPAQQQAMDAVTSDTGRAMVVLTGVFISPILTGIGFGLTHLLVQGYVWFTSKISRLD</sequence>
<gene>
    <name evidence="2" type="ORF">LU297_05615</name>
</gene>